<sequence length="149" mass="17007">MTTTTCQHEAQGKYPIVALGWVGWRLKDELTFNGETARRWYVFIENFPRQEREGWGKLNAGIASQTYSTILSQCETSNSTTRRHARLSRADRLLRDWRATARAEIPDNADELLSIEQKLSRAKEAVPDQLKDKIMKVGDTLILPVGDDD</sequence>
<proteinExistence type="predicted"/>
<dbReference type="AlphaFoldDB" id="A0A8H3CK23"/>
<reference evidence="1" key="1">
    <citation type="submission" date="2021-01" db="EMBL/GenBank/DDBJ databases">
        <authorList>
            <person name="Kaushik A."/>
        </authorList>
    </citation>
    <scope>NUCLEOTIDE SEQUENCE</scope>
    <source>
        <strain evidence="1">AG2-2IIIB</strain>
    </source>
</reference>
<name>A0A8H3CK23_9AGAM</name>
<dbReference type="Proteomes" id="UP000663843">
    <property type="component" value="Unassembled WGS sequence"/>
</dbReference>
<gene>
    <name evidence="1" type="ORF">RDB_LOCUS123991</name>
</gene>
<protein>
    <submittedName>
        <fullName evidence="1">Uncharacterized protein</fullName>
    </submittedName>
</protein>
<accession>A0A8H3CK23</accession>
<dbReference type="EMBL" id="CAJMWT010004190">
    <property type="protein sequence ID" value="CAE6486449.1"/>
    <property type="molecule type" value="Genomic_DNA"/>
</dbReference>
<evidence type="ECO:0000313" key="2">
    <source>
        <dbReference type="Proteomes" id="UP000663843"/>
    </source>
</evidence>
<organism evidence="1 2">
    <name type="scientific">Rhizoctonia solani</name>
    <dbReference type="NCBI Taxonomy" id="456999"/>
    <lineage>
        <taxon>Eukaryota</taxon>
        <taxon>Fungi</taxon>
        <taxon>Dikarya</taxon>
        <taxon>Basidiomycota</taxon>
        <taxon>Agaricomycotina</taxon>
        <taxon>Agaricomycetes</taxon>
        <taxon>Cantharellales</taxon>
        <taxon>Ceratobasidiaceae</taxon>
        <taxon>Rhizoctonia</taxon>
    </lineage>
</organism>
<evidence type="ECO:0000313" key="1">
    <source>
        <dbReference type="EMBL" id="CAE6486449.1"/>
    </source>
</evidence>
<comment type="caution">
    <text evidence="1">The sequence shown here is derived from an EMBL/GenBank/DDBJ whole genome shotgun (WGS) entry which is preliminary data.</text>
</comment>